<proteinExistence type="predicted"/>
<evidence type="ECO:0000313" key="2">
    <source>
        <dbReference type="Proteomes" id="UP001060085"/>
    </source>
</evidence>
<dbReference type="Proteomes" id="UP001060085">
    <property type="component" value="Linkage Group LG05"/>
</dbReference>
<comment type="caution">
    <text evidence="1">The sequence shown here is derived from an EMBL/GenBank/DDBJ whole genome shotgun (WGS) entry which is preliminary data.</text>
</comment>
<organism evidence="1 2">
    <name type="scientific">Catharanthus roseus</name>
    <name type="common">Madagascar periwinkle</name>
    <name type="synonym">Vinca rosea</name>
    <dbReference type="NCBI Taxonomy" id="4058"/>
    <lineage>
        <taxon>Eukaryota</taxon>
        <taxon>Viridiplantae</taxon>
        <taxon>Streptophyta</taxon>
        <taxon>Embryophyta</taxon>
        <taxon>Tracheophyta</taxon>
        <taxon>Spermatophyta</taxon>
        <taxon>Magnoliopsida</taxon>
        <taxon>eudicotyledons</taxon>
        <taxon>Gunneridae</taxon>
        <taxon>Pentapetalae</taxon>
        <taxon>asterids</taxon>
        <taxon>lamiids</taxon>
        <taxon>Gentianales</taxon>
        <taxon>Apocynaceae</taxon>
        <taxon>Rauvolfioideae</taxon>
        <taxon>Vinceae</taxon>
        <taxon>Catharanthinae</taxon>
        <taxon>Catharanthus</taxon>
    </lineage>
</organism>
<dbReference type="EMBL" id="CM044705">
    <property type="protein sequence ID" value="KAI5662352.1"/>
    <property type="molecule type" value="Genomic_DNA"/>
</dbReference>
<accession>A0ACC0AMZ8</accession>
<name>A0ACC0AMZ8_CATRO</name>
<evidence type="ECO:0000313" key="1">
    <source>
        <dbReference type="EMBL" id="KAI5662352.1"/>
    </source>
</evidence>
<sequence>MAEIETIGILDEIQALVSDRLQVVSYKWLSRNFLVSSNVAKKLLQEFVEKHGAGLEVVYSLSGWLKTNPSTYHIRLVSQSKLAEAKEEFDNNCSLQVYSVQSCLPKDPAVLWNSEFVQAEELFKQPPDVDNCFRDNRFCGILNSFVKRTAGGGTNASTSTPQAKSTGVLGQSRNTSAKHPALAPPMQKKFQQSSPSISLHSPDVVKDVKNDSHSTGTHEQNVKPNESKGKVPQLPVNKKKGPNDKNSSGTTGALANMWGQASAKSKAENFAANSKDSLPNSTASADAQICALEDREYDDSDDDITIKRAPNGEATRKRRVVFDYSDEEDDESKEPITLASPDLPKMEPVLGSKQSSKSSDLEKDKLRLDEKKEEGPSVKKRKEAETKTNQTLKEESSTLSKATNTNTSSLEGNVNHVSAIGTNVKEKRRKVLKTRIDERGREVTEVVWEGDEADAKPDCQEVKNIDMTSANASNRLPVKKSPAVGMNAPANQAGKAGNKKAGIKDPKQGNILSFFKKV</sequence>
<reference evidence="2" key="1">
    <citation type="journal article" date="2023" name="Nat. Plants">
        <title>Single-cell RNA sequencing provides a high-resolution roadmap for understanding the multicellular compartmentation of specialized metabolism.</title>
        <authorList>
            <person name="Sun S."/>
            <person name="Shen X."/>
            <person name="Li Y."/>
            <person name="Li Y."/>
            <person name="Wang S."/>
            <person name="Li R."/>
            <person name="Zhang H."/>
            <person name="Shen G."/>
            <person name="Guo B."/>
            <person name="Wei J."/>
            <person name="Xu J."/>
            <person name="St-Pierre B."/>
            <person name="Chen S."/>
            <person name="Sun C."/>
        </authorList>
    </citation>
    <scope>NUCLEOTIDE SEQUENCE [LARGE SCALE GENOMIC DNA]</scope>
</reference>
<protein>
    <submittedName>
        <fullName evidence="1">Uncharacterized protein</fullName>
    </submittedName>
</protein>
<keyword evidence="2" id="KW-1185">Reference proteome</keyword>
<gene>
    <name evidence="1" type="ORF">M9H77_21675</name>
</gene>